<organism evidence="1">
    <name type="scientific">marine sediment metagenome</name>
    <dbReference type="NCBI Taxonomy" id="412755"/>
    <lineage>
        <taxon>unclassified sequences</taxon>
        <taxon>metagenomes</taxon>
        <taxon>ecological metagenomes</taxon>
    </lineage>
</organism>
<comment type="caution">
    <text evidence="1">The sequence shown here is derived from an EMBL/GenBank/DDBJ whole genome shotgun (WGS) entry which is preliminary data.</text>
</comment>
<reference evidence="1" key="1">
    <citation type="journal article" date="2015" name="Nature">
        <title>Complex archaea that bridge the gap between prokaryotes and eukaryotes.</title>
        <authorList>
            <person name="Spang A."/>
            <person name="Saw J.H."/>
            <person name="Jorgensen S.L."/>
            <person name="Zaremba-Niedzwiedzka K."/>
            <person name="Martijn J."/>
            <person name="Lind A.E."/>
            <person name="van Eijk R."/>
            <person name="Schleper C."/>
            <person name="Guy L."/>
            <person name="Ettema T.J."/>
        </authorList>
    </citation>
    <scope>NUCLEOTIDE SEQUENCE</scope>
</reference>
<protein>
    <submittedName>
        <fullName evidence="1">Uncharacterized protein</fullName>
    </submittedName>
</protein>
<proteinExistence type="predicted"/>
<gene>
    <name evidence="1" type="ORF">LCGC14_2496590</name>
</gene>
<dbReference type="AlphaFoldDB" id="A0A0F9B342"/>
<accession>A0A0F9B342</accession>
<evidence type="ECO:0000313" key="1">
    <source>
        <dbReference type="EMBL" id="KKL16339.1"/>
    </source>
</evidence>
<name>A0A0F9B342_9ZZZZ</name>
<dbReference type="EMBL" id="LAZR01039704">
    <property type="protein sequence ID" value="KKL16339.1"/>
    <property type="molecule type" value="Genomic_DNA"/>
</dbReference>
<sequence length="178" mass="18064">MGLMTLKRLKNLETKIGVLTDTSGVTVPAGSISTTELEVDAADATIVADDVLTGAHAAVVADVNVAGGLMVVHRVLLPSGADANVDVALTEKTRILDVVVILKGAGTTGSDVQVQNVTTAITDLMDVAAGADKAVFRPGTIDDAQQEVAAAANLRVAYTSTSGDFPGAEVYVTGMKVA</sequence>